<protein>
    <recommendedName>
        <fullName evidence="1">TANGO6 HEAT repeat domain-containing protein</fullName>
    </recommendedName>
</protein>
<accession>A0A9D4VD65</accession>
<dbReference type="PANTHER" id="PTHR20959:SF1">
    <property type="entry name" value="TRANSPORT AND GOLGI ORGANIZATION PROTEIN 6 HOMOLOG"/>
    <property type="match status" value="1"/>
</dbReference>
<feature type="domain" description="TANGO6 HEAT repeat" evidence="1">
    <location>
        <begin position="294"/>
        <end position="455"/>
    </location>
</feature>
<dbReference type="EMBL" id="JABFUD020000001">
    <property type="protein sequence ID" value="KAI5084360.1"/>
    <property type="molecule type" value="Genomic_DNA"/>
</dbReference>
<name>A0A9D4VD65_ADICA</name>
<dbReference type="Proteomes" id="UP000886520">
    <property type="component" value="Chromosome 1"/>
</dbReference>
<dbReference type="AlphaFoldDB" id="A0A9D4VD65"/>
<dbReference type="OrthoDB" id="1911775at2759"/>
<dbReference type="Pfam" id="PF23565">
    <property type="entry name" value="ARM_TANGO6"/>
    <property type="match status" value="1"/>
</dbReference>
<sequence length="754" mass="83275">MAASGSKEDFLSRARSLLASINSRKLKGNIFQNTEQAAETLCCAIHLLQNLQRCLVRETFPLDPSSSEWKTLKALLELLIRLGISPHLSPGVGILRDKHQDDCSNISFHLSGLSISTAWLQSSSAAPLSGMPLLFLCAEVLASFFWMSSTCATLIYTTHRKSAETLIRESDTFGSPIEQRLDGTKTSPLDITCPPMAGNLQDEIQFLQIPSTRQLAMKFFLWDLMSAYLQLGFGSCETDEDISHQARVRLKYMVEHAPVEQMVVASFVLLNRDSPTPPPWIRAELGKQLSNLVMRKEGLVTILQELVGRVPKGSVESYDKVAGHLAKVPKSVTTTDEYLKALCPQLLPLLLLRHKPRDSVLGEISLATLNNIFHTSVSLTCKIFALEPKLAAKYLIQSMMRPLLALNSLQKIMDMAGNLEPANGEHTDLLVSENEVVDSLVQLSVLLTAGSRQGSLAAREAILLEAKVFAPLLLKLHFQLASSSPIISPGSTKHASALEGKGVRKGFLNNGLGFSGPSEQAYEDQSNLSELISCLADVVMAEVHQPLESALPCVLPFLLDHTLDVVRWSQEWGEVWEVLQLKNFQSRSHVMYLSRLLIMAENWKLVVALMGKLLHMILNAPWSLLKSGCAEFPEGSKLLRYMQDFEELNSEAGIKALEHDIHGAACLVEALLEDELVLRNKDIMELVLHMVYSVLKGIRASRGNESLTSNVHGSVLIDLLSSLQRVYVNASVSEELRQMSFTLAEEVSALHRGS</sequence>
<organism evidence="2 3">
    <name type="scientific">Adiantum capillus-veneris</name>
    <name type="common">Maidenhair fern</name>
    <dbReference type="NCBI Taxonomy" id="13818"/>
    <lineage>
        <taxon>Eukaryota</taxon>
        <taxon>Viridiplantae</taxon>
        <taxon>Streptophyta</taxon>
        <taxon>Embryophyta</taxon>
        <taxon>Tracheophyta</taxon>
        <taxon>Polypodiopsida</taxon>
        <taxon>Polypodiidae</taxon>
        <taxon>Polypodiales</taxon>
        <taxon>Pteridineae</taxon>
        <taxon>Pteridaceae</taxon>
        <taxon>Vittarioideae</taxon>
        <taxon>Adiantum</taxon>
    </lineage>
</organism>
<keyword evidence="3" id="KW-1185">Reference proteome</keyword>
<reference evidence="2" key="1">
    <citation type="submission" date="2021-01" db="EMBL/GenBank/DDBJ databases">
        <title>Adiantum capillus-veneris genome.</title>
        <authorList>
            <person name="Fang Y."/>
            <person name="Liao Q."/>
        </authorList>
    </citation>
    <scope>NUCLEOTIDE SEQUENCE</scope>
    <source>
        <strain evidence="2">H3</strain>
        <tissue evidence="2">Leaf</tissue>
    </source>
</reference>
<evidence type="ECO:0000259" key="1">
    <source>
        <dbReference type="Pfam" id="PF23565"/>
    </source>
</evidence>
<dbReference type="InterPro" id="IPR039600">
    <property type="entry name" value="TANGO6/Rtp1"/>
</dbReference>
<proteinExistence type="predicted"/>
<dbReference type="GO" id="GO:0009306">
    <property type="term" value="P:protein secretion"/>
    <property type="evidence" value="ECO:0007669"/>
    <property type="project" value="TreeGrafter"/>
</dbReference>
<gene>
    <name evidence="2" type="ORF">GOP47_0000529</name>
</gene>
<comment type="caution">
    <text evidence="2">The sequence shown here is derived from an EMBL/GenBank/DDBJ whole genome shotgun (WGS) entry which is preliminary data.</text>
</comment>
<dbReference type="PANTHER" id="PTHR20959">
    <property type="entry name" value="TRANSPORT AND GOLGI ORGANIZATION PROTEIN 6 FAMILY MEMBER"/>
    <property type="match status" value="1"/>
</dbReference>
<dbReference type="InterPro" id="IPR057407">
    <property type="entry name" value="HEAT_TANGO6"/>
</dbReference>
<evidence type="ECO:0000313" key="3">
    <source>
        <dbReference type="Proteomes" id="UP000886520"/>
    </source>
</evidence>
<evidence type="ECO:0000313" key="2">
    <source>
        <dbReference type="EMBL" id="KAI5084360.1"/>
    </source>
</evidence>